<feature type="domain" description="C2" evidence="10">
    <location>
        <begin position="284"/>
        <end position="404"/>
    </location>
</feature>
<dbReference type="FunFam" id="2.60.40.150:FF:000090">
    <property type="entry name" value="C2 domain-containing protein"/>
    <property type="match status" value="1"/>
</dbReference>
<dbReference type="PANTHER" id="PTHR31425:SF22">
    <property type="entry name" value="MULTIPLE C2 DOMAIN AND TRANSMEMBRANE REGION PROTEIN 6"/>
    <property type="match status" value="1"/>
</dbReference>
<dbReference type="CDD" id="cd04019">
    <property type="entry name" value="C2C_MCTP_PRT_plant"/>
    <property type="match status" value="1"/>
</dbReference>
<dbReference type="OrthoDB" id="67700at2759"/>
<evidence type="ECO:0000259" key="10">
    <source>
        <dbReference type="PROSITE" id="PS50004"/>
    </source>
</evidence>
<dbReference type="EMBL" id="OOIL02000857">
    <property type="protein sequence ID" value="VFQ69877.1"/>
    <property type="molecule type" value="Genomic_DNA"/>
</dbReference>
<evidence type="ECO:0000256" key="1">
    <source>
        <dbReference type="ARBA" id="ARBA00004141"/>
    </source>
</evidence>
<evidence type="ECO:0000256" key="3">
    <source>
        <dbReference type="ARBA" id="ARBA00022692"/>
    </source>
</evidence>
<dbReference type="FunFam" id="2.60.40.150:FF:000128">
    <property type="entry name" value="C2 domain-containing protein"/>
    <property type="match status" value="1"/>
</dbReference>
<keyword evidence="3 9" id="KW-0812">Transmembrane</keyword>
<dbReference type="PROSITE" id="PS50004">
    <property type="entry name" value="C2"/>
    <property type="match status" value="4"/>
</dbReference>
<feature type="region of interest" description="Disordered" evidence="8">
    <location>
        <begin position="146"/>
        <end position="235"/>
    </location>
</feature>
<evidence type="ECO:0000256" key="6">
    <source>
        <dbReference type="ARBA" id="ARBA00022989"/>
    </source>
</evidence>
<proteinExistence type="inferred from homology"/>
<keyword evidence="6 9" id="KW-1133">Transmembrane helix</keyword>
<organism evidence="11 12">
    <name type="scientific">Cuscuta campestris</name>
    <dbReference type="NCBI Taxonomy" id="132261"/>
    <lineage>
        <taxon>Eukaryota</taxon>
        <taxon>Viridiplantae</taxon>
        <taxon>Streptophyta</taxon>
        <taxon>Embryophyta</taxon>
        <taxon>Tracheophyta</taxon>
        <taxon>Spermatophyta</taxon>
        <taxon>Magnoliopsida</taxon>
        <taxon>eudicotyledons</taxon>
        <taxon>Gunneridae</taxon>
        <taxon>Pentapetalae</taxon>
        <taxon>asterids</taxon>
        <taxon>lamiids</taxon>
        <taxon>Solanales</taxon>
        <taxon>Convolvulaceae</taxon>
        <taxon>Cuscuteae</taxon>
        <taxon>Cuscuta</taxon>
        <taxon>Cuscuta subgen. Grammica</taxon>
        <taxon>Cuscuta sect. Cleistogrammica</taxon>
    </lineage>
</organism>
<dbReference type="InterPro" id="IPR047255">
    <property type="entry name" value="C2D_MCTP_PRT_plant"/>
</dbReference>
<comment type="subcellular location">
    <subcellularLocation>
        <location evidence="1">Membrane</location>
        <topology evidence="1">Multi-pass membrane protein</topology>
    </subcellularLocation>
</comment>
<evidence type="ECO:0000256" key="2">
    <source>
        <dbReference type="ARBA" id="ARBA00007923"/>
    </source>
</evidence>
<dbReference type="GO" id="GO:0016020">
    <property type="term" value="C:membrane"/>
    <property type="evidence" value="ECO:0007669"/>
    <property type="project" value="UniProtKB-SubCell"/>
</dbReference>
<dbReference type="SUPFAM" id="SSF49562">
    <property type="entry name" value="C2 domain (Calcium/lipid-binding domain, CaLB)"/>
    <property type="match status" value="4"/>
</dbReference>
<dbReference type="InterPro" id="IPR000008">
    <property type="entry name" value="C2_dom"/>
</dbReference>
<dbReference type="InterPro" id="IPR013583">
    <property type="entry name" value="MCTP_C"/>
</dbReference>
<evidence type="ECO:0000256" key="9">
    <source>
        <dbReference type="SAM" id="Phobius"/>
    </source>
</evidence>
<dbReference type="InterPro" id="IPR047259">
    <property type="entry name" value="QUIRKY-like"/>
</dbReference>
<name>A0A484L091_9ASTE</name>
<accession>A0A484L091</accession>
<feature type="domain" description="C2" evidence="10">
    <location>
        <begin position="612"/>
        <end position="735"/>
    </location>
</feature>
<dbReference type="InterPro" id="IPR035892">
    <property type="entry name" value="C2_domain_sf"/>
</dbReference>
<feature type="domain" description="C2" evidence="10">
    <location>
        <begin position="452"/>
        <end position="563"/>
    </location>
</feature>
<sequence>MARLVVEVLEASDLMPKDGQGSADPYVEVEFDGQRKKTQTRSKDLCPRWNEKLVFNIQNPSPGLGAENIDVYVYSEGKNGHNPKFLGRVEISGISVPFSESEAEIQTYPLDKRSIFSHIKGEIALRVYALLGLGDDMNPDQDLDVENEPLLSTGGDTIETRDVPVPVPVPSPPLQEFKTNLCPDETEIEKKEEKKKKKKEPQVRTFYSVGRDRGPPPPTPTPTPTPTPPPPPLEKPVMVEPRVDFMRAGPMPPGLVHQMQVPPGQRQEFGLVETKPPVAARMGYWGKDKTATTYDLVEQMYFLYIHVVKARDLPVMDLTGSLDPYVELRVGNYRATTRHFEKNQNPVWNDTFAFAKENMQSHIIEVTVKDKDFMKDDFVGKVVFDIMEIPLRVPPDSPLAPQWYRLVGKRGERVYQGEIMLAVWMGTQADEVFPDALHSDAYGISPHSLANTRSKVYFSPRLFYLRVQVIGAQDLIPADKGRMPEAFVKVQLGHQWRVTRPSQRQVNPMWNEEIILVASEPLDEFLTIDVVDRVGPGKDEVIGRMMIPVREIPPRAGETTKLPPPKWFNLRPFLGGGGGEDDKKKEMRFSSKIHLLLCMDVGYHVLDESTHFSSDLQPSSKLMRKPGIGILELGILNAQNLHPMKGGKDGRLTDAYCVAKYGNKWVRTRTVLNNLNPRWNEQYTWEVFDPCTVITIGVFDNCQINGREDPRDQRIGKVRIRLSTLETDRIYTHFYPLLVLQPPTGLKKHGELHLAVRFTCTAWVNMVTQYGRPLLPKMHYLQPISVRHIDWLRHQAIGLVSERLGRAEPPLRREVVEYMLDSNYNSFSLRRSKANFFRMMSLLNGISAACRWYHGICYWRNPFTTILVHVLFLILVCYPELILPTVFLYLFVIGLWNYRFRPRNPPAMDARMSLADATHPDELDEEFDTFPSCRPMEVVGMRYDRLRVVSGKVQCVMGDLATQGERALAILNWRDPRATAIFIIFALIFAVVLYVTPFQVIALLAGLYSLRHPRFRSRLPSVPVNFFKRLPSKSDQLL</sequence>
<dbReference type="CDD" id="cd08379">
    <property type="entry name" value="C2D_MCTP_PRT_plant"/>
    <property type="match status" value="1"/>
</dbReference>
<evidence type="ECO:0000256" key="5">
    <source>
        <dbReference type="ARBA" id="ARBA00022837"/>
    </source>
</evidence>
<feature type="transmembrane region" description="Helical" evidence="9">
    <location>
        <begin position="866"/>
        <end position="896"/>
    </location>
</feature>
<dbReference type="InterPro" id="IPR047257">
    <property type="entry name" value="C2B_MCTP_PRT_plant"/>
</dbReference>
<evidence type="ECO:0000256" key="8">
    <source>
        <dbReference type="SAM" id="MobiDB-lite"/>
    </source>
</evidence>
<dbReference type="Proteomes" id="UP000595140">
    <property type="component" value="Unassembled WGS sequence"/>
</dbReference>
<evidence type="ECO:0000313" key="12">
    <source>
        <dbReference type="Proteomes" id="UP000595140"/>
    </source>
</evidence>
<dbReference type="SMART" id="SM00239">
    <property type="entry name" value="C2"/>
    <property type="match status" value="4"/>
</dbReference>
<dbReference type="CDD" id="cd08378">
    <property type="entry name" value="C2B_MCTP_PRT_plant"/>
    <property type="match status" value="1"/>
</dbReference>
<dbReference type="PANTHER" id="PTHR31425">
    <property type="entry name" value="PHOSPHORIBOSYLANTHRANILATE TRANSFERASE ISOFORM 1"/>
    <property type="match status" value="1"/>
</dbReference>
<feature type="compositionally biased region" description="Pro residues" evidence="8">
    <location>
        <begin position="215"/>
        <end position="234"/>
    </location>
</feature>
<evidence type="ECO:0000256" key="4">
    <source>
        <dbReference type="ARBA" id="ARBA00022737"/>
    </source>
</evidence>
<evidence type="ECO:0000256" key="7">
    <source>
        <dbReference type="ARBA" id="ARBA00023136"/>
    </source>
</evidence>
<dbReference type="Gene3D" id="2.60.40.150">
    <property type="entry name" value="C2 domain"/>
    <property type="match status" value="4"/>
</dbReference>
<dbReference type="InterPro" id="IPR047258">
    <property type="entry name" value="C2C_MCTP_PRT_plant"/>
</dbReference>
<gene>
    <name evidence="11" type="ORF">CCAM_LOCUS11653</name>
</gene>
<dbReference type="Pfam" id="PF08372">
    <property type="entry name" value="PRT_C"/>
    <property type="match status" value="1"/>
</dbReference>
<feature type="transmembrane region" description="Helical" evidence="9">
    <location>
        <begin position="980"/>
        <end position="1008"/>
    </location>
</feature>
<keyword evidence="12" id="KW-1185">Reference proteome</keyword>
<evidence type="ECO:0000313" key="11">
    <source>
        <dbReference type="EMBL" id="VFQ69877.1"/>
    </source>
</evidence>
<comment type="similarity">
    <text evidence="2">Belongs to the MCTP family.</text>
</comment>
<feature type="domain" description="C2" evidence="10">
    <location>
        <begin position="1"/>
        <end position="112"/>
    </location>
</feature>
<reference evidence="11 12" key="1">
    <citation type="submission" date="2018-04" db="EMBL/GenBank/DDBJ databases">
        <authorList>
            <person name="Vogel A."/>
        </authorList>
    </citation>
    <scope>NUCLEOTIDE SEQUENCE [LARGE SCALE GENOMIC DNA]</scope>
</reference>
<protein>
    <recommendedName>
        <fullName evidence="10">C2 domain-containing protein</fullName>
    </recommendedName>
</protein>
<keyword evidence="4" id="KW-0677">Repeat</keyword>
<dbReference type="Pfam" id="PF00168">
    <property type="entry name" value="C2"/>
    <property type="match status" value="4"/>
</dbReference>
<keyword evidence="5" id="KW-0106">Calcium</keyword>
<dbReference type="AlphaFoldDB" id="A0A484L091"/>
<keyword evidence="7 9" id="KW-0472">Membrane</keyword>